<organism evidence="10 11">
    <name type="scientific">Secundilactobacillus odoratitofui DSM 19909 = JCM 15043</name>
    <dbReference type="NCBI Taxonomy" id="1423776"/>
    <lineage>
        <taxon>Bacteria</taxon>
        <taxon>Bacillati</taxon>
        <taxon>Bacillota</taxon>
        <taxon>Bacilli</taxon>
        <taxon>Lactobacillales</taxon>
        <taxon>Lactobacillaceae</taxon>
        <taxon>Secundilactobacillus</taxon>
    </lineage>
</organism>
<dbReference type="Pfam" id="PF00528">
    <property type="entry name" value="BPD_transp_1"/>
    <property type="match status" value="1"/>
</dbReference>
<evidence type="ECO:0000259" key="9">
    <source>
        <dbReference type="PROSITE" id="PS50928"/>
    </source>
</evidence>
<proteinExistence type="inferred from homology"/>
<dbReference type="InterPro" id="IPR043429">
    <property type="entry name" value="ArtM/GltK/GlnP/TcyL/YhdX-like"/>
</dbReference>
<dbReference type="Proteomes" id="UP000051160">
    <property type="component" value="Unassembled WGS sequence"/>
</dbReference>
<evidence type="ECO:0000256" key="8">
    <source>
        <dbReference type="RuleBase" id="RU363032"/>
    </source>
</evidence>
<dbReference type="InterPro" id="IPR000515">
    <property type="entry name" value="MetI-like"/>
</dbReference>
<keyword evidence="5" id="KW-0029">Amino-acid transport</keyword>
<dbReference type="OrthoDB" id="9805999at2"/>
<dbReference type="Gene3D" id="1.10.3720.10">
    <property type="entry name" value="MetI-like"/>
    <property type="match status" value="1"/>
</dbReference>
<dbReference type="EMBL" id="AZEE01000029">
    <property type="protein sequence ID" value="KRK97460.1"/>
    <property type="molecule type" value="Genomic_DNA"/>
</dbReference>
<dbReference type="PANTHER" id="PTHR30614:SF0">
    <property type="entry name" value="L-CYSTINE TRANSPORT SYSTEM PERMEASE PROTEIN TCYL"/>
    <property type="match status" value="1"/>
</dbReference>
<name>A0A0R1LW91_9LACO</name>
<feature type="transmembrane region" description="Helical" evidence="8">
    <location>
        <begin position="20"/>
        <end position="45"/>
    </location>
</feature>
<comment type="similarity">
    <text evidence="8">Belongs to the binding-protein-dependent transport system permease family.</text>
</comment>
<dbReference type="GO" id="GO:0015184">
    <property type="term" value="F:L-cystine transmembrane transporter activity"/>
    <property type="evidence" value="ECO:0007669"/>
    <property type="project" value="TreeGrafter"/>
</dbReference>
<evidence type="ECO:0000256" key="4">
    <source>
        <dbReference type="ARBA" id="ARBA00022692"/>
    </source>
</evidence>
<dbReference type="GO" id="GO:0043190">
    <property type="term" value="C:ATP-binding cassette (ABC) transporter complex"/>
    <property type="evidence" value="ECO:0007669"/>
    <property type="project" value="InterPro"/>
</dbReference>
<gene>
    <name evidence="10" type="ORF">FD04_GL001487</name>
</gene>
<reference evidence="10 11" key="1">
    <citation type="journal article" date="2015" name="Genome Announc.">
        <title>Expanding the biotechnology potential of lactobacilli through comparative genomics of 213 strains and associated genera.</title>
        <authorList>
            <person name="Sun Z."/>
            <person name="Harris H.M."/>
            <person name="McCann A."/>
            <person name="Guo C."/>
            <person name="Argimon S."/>
            <person name="Zhang W."/>
            <person name="Yang X."/>
            <person name="Jeffery I.B."/>
            <person name="Cooney J.C."/>
            <person name="Kagawa T.F."/>
            <person name="Liu W."/>
            <person name="Song Y."/>
            <person name="Salvetti E."/>
            <person name="Wrobel A."/>
            <person name="Rasinkangas P."/>
            <person name="Parkhill J."/>
            <person name="Rea M.C."/>
            <person name="O'Sullivan O."/>
            <person name="Ritari J."/>
            <person name="Douillard F.P."/>
            <person name="Paul Ross R."/>
            <person name="Yang R."/>
            <person name="Briner A.E."/>
            <person name="Felis G.E."/>
            <person name="de Vos W.M."/>
            <person name="Barrangou R."/>
            <person name="Klaenhammer T.R."/>
            <person name="Caufield P.W."/>
            <person name="Cui Y."/>
            <person name="Zhang H."/>
            <person name="O'Toole P.W."/>
        </authorList>
    </citation>
    <scope>NUCLEOTIDE SEQUENCE [LARGE SCALE GENOMIC DNA]</scope>
    <source>
        <strain evidence="10 11">DSM 19909</strain>
    </source>
</reference>
<evidence type="ECO:0000256" key="6">
    <source>
        <dbReference type="ARBA" id="ARBA00022989"/>
    </source>
</evidence>
<accession>A0A0R1LW91</accession>
<keyword evidence="7 8" id="KW-0472">Membrane</keyword>
<dbReference type="InterPro" id="IPR010065">
    <property type="entry name" value="AA_ABC_transptr_permease_3TM"/>
</dbReference>
<dbReference type="PANTHER" id="PTHR30614">
    <property type="entry name" value="MEMBRANE COMPONENT OF AMINO ACID ABC TRANSPORTER"/>
    <property type="match status" value="1"/>
</dbReference>
<keyword evidence="2 8" id="KW-0813">Transport</keyword>
<dbReference type="InterPro" id="IPR035906">
    <property type="entry name" value="MetI-like_sf"/>
</dbReference>
<dbReference type="PROSITE" id="PS50928">
    <property type="entry name" value="ABC_TM1"/>
    <property type="match status" value="1"/>
</dbReference>
<keyword evidence="3" id="KW-1003">Cell membrane</keyword>
<dbReference type="RefSeq" id="WP_054700270.1">
    <property type="nucleotide sequence ID" value="NZ_AZEE01000029.1"/>
</dbReference>
<dbReference type="NCBIfam" id="TIGR01726">
    <property type="entry name" value="HEQRo_perm_3TM"/>
    <property type="match status" value="1"/>
</dbReference>
<comment type="caution">
    <text evidence="10">The sequence shown here is derived from an EMBL/GenBank/DDBJ whole genome shotgun (WGS) entry which is preliminary data.</text>
</comment>
<evidence type="ECO:0000313" key="11">
    <source>
        <dbReference type="Proteomes" id="UP000051160"/>
    </source>
</evidence>
<evidence type="ECO:0000256" key="5">
    <source>
        <dbReference type="ARBA" id="ARBA00022970"/>
    </source>
</evidence>
<protein>
    <submittedName>
        <fullName evidence="10">Abc-type amino acid transport system, permease component</fullName>
    </submittedName>
</protein>
<keyword evidence="6 8" id="KW-1133">Transmembrane helix</keyword>
<feature type="domain" description="ABC transmembrane type-1" evidence="9">
    <location>
        <begin position="19"/>
        <end position="210"/>
    </location>
</feature>
<sequence length="239" mass="26238">MTFSWSYFIGLFPQLIKYIPLTLIMAVVAMLISVVLGGLLTLVQLYAARPFQLLVKLYVSFFRGIPTLVLLFIVYYGLPEISPVFKGVSALTAAIAGLGVKESAYLIEIFRAGIASVDQGQIEAGEALNFSFVRIFTSIVLPQAALNALPATGNTFVSLLKETSLAFALGVTEIFADGKLLASASLRFFEVYVAVGLIYWVMIIIYTWLQKRVEERLSRPYRRVVADAINSSEQSSSAV</sequence>
<evidence type="ECO:0000256" key="3">
    <source>
        <dbReference type="ARBA" id="ARBA00022475"/>
    </source>
</evidence>
<comment type="subcellular location">
    <subcellularLocation>
        <location evidence="1 8">Cell membrane</location>
        <topology evidence="1 8">Multi-pass membrane protein</topology>
    </subcellularLocation>
</comment>
<keyword evidence="4 8" id="KW-0812">Transmembrane</keyword>
<feature type="transmembrane region" description="Helical" evidence="8">
    <location>
        <begin position="57"/>
        <end position="78"/>
    </location>
</feature>
<dbReference type="PATRIC" id="fig|1423776.4.peg.1505"/>
<evidence type="ECO:0000256" key="7">
    <source>
        <dbReference type="ARBA" id="ARBA00023136"/>
    </source>
</evidence>
<evidence type="ECO:0000256" key="1">
    <source>
        <dbReference type="ARBA" id="ARBA00004651"/>
    </source>
</evidence>
<dbReference type="STRING" id="1423776.FD04_GL001487"/>
<dbReference type="CDD" id="cd06261">
    <property type="entry name" value="TM_PBP2"/>
    <property type="match status" value="1"/>
</dbReference>
<feature type="transmembrane region" description="Helical" evidence="8">
    <location>
        <begin position="191"/>
        <end position="209"/>
    </location>
</feature>
<dbReference type="AlphaFoldDB" id="A0A0R1LW91"/>
<keyword evidence="11" id="KW-1185">Reference proteome</keyword>
<evidence type="ECO:0000313" key="10">
    <source>
        <dbReference type="EMBL" id="KRK97460.1"/>
    </source>
</evidence>
<dbReference type="SUPFAM" id="SSF161098">
    <property type="entry name" value="MetI-like"/>
    <property type="match status" value="1"/>
</dbReference>
<evidence type="ECO:0000256" key="2">
    <source>
        <dbReference type="ARBA" id="ARBA00022448"/>
    </source>
</evidence>